<sequence length="245" mass="26997">MHIAIYPDTNILSHEAAQHIVRVAQESIVTHGRFTLALSGGNTPKKLYGLLASEPYVSQIDWNLVEIFWSDERCVSPDSPDSNYHMAQEVFLSKVPIPANQIHRTPADEADRDAASEAYAREMRNVFGTNGVPKFDLIQLGMGPEGHTASLFPHQASLHEQQRLVMPVSVPKPPPARLTFTPPLLNAAAHILFLVTGADKEEAVQAVLEGDHQPDEYPAQIVQPSQGEVTWMLDTAAAAKLKKRQ</sequence>
<dbReference type="CDD" id="cd01400">
    <property type="entry name" value="6PGL"/>
    <property type="match status" value="1"/>
</dbReference>
<organism evidence="10 11">
    <name type="scientific">Reticulibacter mediterranei</name>
    <dbReference type="NCBI Taxonomy" id="2778369"/>
    <lineage>
        <taxon>Bacteria</taxon>
        <taxon>Bacillati</taxon>
        <taxon>Chloroflexota</taxon>
        <taxon>Ktedonobacteria</taxon>
        <taxon>Ktedonobacterales</taxon>
        <taxon>Reticulibacteraceae</taxon>
        <taxon>Reticulibacter</taxon>
    </lineage>
</organism>
<dbReference type="Proteomes" id="UP000597444">
    <property type="component" value="Unassembled WGS sequence"/>
</dbReference>
<evidence type="ECO:0000256" key="4">
    <source>
        <dbReference type="ARBA" id="ARBA00010662"/>
    </source>
</evidence>
<dbReference type="AlphaFoldDB" id="A0A8J3N2H6"/>
<dbReference type="SUPFAM" id="SSF100950">
    <property type="entry name" value="NagB/RpiA/CoA transferase-like"/>
    <property type="match status" value="1"/>
</dbReference>
<comment type="caution">
    <text evidence="10">The sequence shown here is derived from an EMBL/GenBank/DDBJ whole genome shotgun (WGS) entry which is preliminary data.</text>
</comment>
<reference evidence="10" key="1">
    <citation type="submission" date="2020-10" db="EMBL/GenBank/DDBJ databases">
        <title>Taxonomic study of unclassified bacteria belonging to the class Ktedonobacteria.</title>
        <authorList>
            <person name="Yabe S."/>
            <person name="Wang C.M."/>
            <person name="Zheng Y."/>
            <person name="Sakai Y."/>
            <person name="Cavaletti L."/>
            <person name="Monciardini P."/>
            <person name="Donadio S."/>
        </authorList>
    </citation>
    <scope>NUCLEOTIDE SEQUENCE</scope>
    <source>
        <strain evidence="10">ID150040</strain>
    </source>
</reference>
<dbReference type="InterPro" id="IPR005900">
    <property type="entry name" value="6-phosphogluconolactonase_DevB"/>
</dbReference>
<dbReference type="InterPro" id="IPR039104">
    <property type="entry name" value="6PGL"/>
</dbReference>
<evidence type="ECO:0000256" key="2">
    <source>
        <dbReference type="ARBA" id="ARBA00002681"/>
    </source>
</evidence>
<feature type="domain" description="Glucosamine/galactosamine-6-phosphate isomerase" evidence="9">
    <location>
        <begin position="8"/>
        <end position="231"/>
    </location>
</feature>
<gene>
    <name evidence="8" type="primary">pgl</name>
    <name evidence="10" type="ORF">KSF_056050</name>
</gene>
<comment type="catalytic activity">
    <reaction evidence="1 8">
        <text>6-phospho-D-glucono-1,5-lactone + H2O = 6-phospho-D-gluconate + H(+)</text>
        <dbReference type="Rhea" id="RHEA:12556"/>
        <dbReference type="ChEBI" id="CHEBI:15377"/>
        <dbReference type="ChEBI" id="CHEBI:15378"/>
        <dbReference type="ChEBI" id="CHEBI:57955"/>
        <dbReference type="ChEBI" id="CHEBI:58759"/>
        <dbReference type="EC" id="3.1.1.31"/>
    </reaction>
</comment>
<keyword evidence="7 8" id="KW-0378">Hydrolase</keyword>
<evidence type="ECO:0000313" key="10">
    <source>
        <dbReference type="EMBL" id="GHO95557.1"/>
    </source>
</evidence>
<comment type="similarity">
    <text evidence="4 8">Belongs to the glucosamine/galactosamine-6-phosphate isomerase family. 6-phosphogluconolactonase subfamily.</text>
</comment>
<evidence type="ECO:0000256" key="1">
    <source>
        <dbReference type="ARBA" id="ARBA00000832"/>
    </source>
</evidence>
<dbReference type="InterPro" id="IPR006148">
    <property type="entry name" value="Glc/Gal-6P_isomerase"/>
</dbReference>
<dbReference type="PANTHER" id="PTHR11054">
    <property type="entry name" value="6-PHOSPHOGLUCONOLACTONASE"/>
    <property type="match status" value="1"/>
</dbReference>
<dbReference type="Pfam" id="PF01182">
    <property type="entry name" value="Glucosamine_iso"/>
    <property type="match status" value="1"/>
</dbReference>
<evidence type="ECO:0000256" key="6">
    <source>
        <dbReference type="ARBA" id="ARBA00020337"/>
    </source>
</evidence>
<name>A0A8J3N2H6_9CHLR</name>
<dbReference type="GO" id="GO:0017057">
    <property type="term" value="F:6-phosphogluconolactonase activity"/>
    <property type="evidence" value="ECO:0007669"/>
    <property type="project" value="UniProtKB-UniRule"/>
</dbReference>
<dbReference type="Gene3D" id="3.40.50.1360">
    <property type="match status" value="1"/>
</dbReference>
<dbReference type="GO" id="GO:0005975">
    <property type="term" value="P:carbohydrate metabolic process"/>
    <property type="evidence" value="ECO:0007669"/>
    <property type="project" value="UniProtKB-UniRule"/>
</dbReference>
<dbReference type="GO" id="GO:0006098">
    <property type="term" value="P:pentose-phosphate shunt"/>
    <property type="evidence" value="ECO:0007669"/>
    <property type="project" value="UniProtKB-UniPathway"/>
</dbReference>
<proteinExistence type="inferred from homology"/>
<dbReference type="FunFam" id="3.40.50.1360:FF:000005">
    <property type="entry name" value="6-phosphogluconolactonase"/>
    <property type="match status" value="1"/>
</dbReference>
<evidence type="ECO:0000259" key="9">
    <source>
        <dbReference type="Pfam" id="PF01182"/>
    </source>
</evidence>
<comment type="function">
    <text evidence="2 8">Hydrolysis of 6-phosphogluconolactone to 6-phosphogluconate.</text>
</comment>
<evidence type="ECO:0000256" key="5">
    <source>
        <dbReference type="ARBA" id="ARBA00013198"/>
    </source>
</evidence>
<evidence type="ECO:0000256" key="7">
    <source>
        <dbReference type="ARBA" id="ARBA00022801"/>
    </source>
</evidence>
<dbReference type="UniPathway" id="UPA00115">
    <property type="reaction ID" value="UER00409"/>
</dbReference>
<dbReference type="InterPro" id="IPR037171">
    <property type="entry name" value="NagB/RpiA_transferase-like"/>
</dbReference>
<evidence type="ECO:0000256" key="3">
    <source>
        <dbReference type="ARBA" id="ARBA00004961"/>
    </source>
</evidence>
<protein>
    <recommendedName>
        <fullName evidence="6 8">6-phosphogluconolactonase</fullName>
        <shortName evidence="8">6PGL</shortName>
        <ecNumber evidence="5 8">3.1.1.31</ecNumber>
    </recommendedName>
</protein>
<dbReference type="RefSeq" id="WP_220206229.1">
    <property type="nucleotide sequence ID" value="NZ_BNJK01000001.1"/>
</dbReference>
<accession>A0A8J3N2H6</accession>
<dbReference type="PANTHER" id="PTHR11054:SF0">
    <property type="entry name" value="6-PHOSPHOGLUCONOLACTONASE"/>
    <property type="match status" value="1"/>
</dbReference>
<evidence type="ECO:0000256" key="8">
    <source>
        <dbReference type="RuleBase" id="RU365095"/>
    </source>
</evidence>
<dbReference type="EMBL" id="BNJK01000001">
    <property type="protein sequence ID" value="GHO95557.1"/>
    <property type="molecule type" value="Genomic_DNA"/>
</dbReference>
<evidence type="ECO:0000313" key="11">
    <source>
        <dbReference type="Proteomes" id="UP000597444"/>
    </source>
</evidence>
<dbReference type="NCBIfam" id="TIGR01198">
    <property type="entry name" value="pgl"/>
    <property type="match status" value="1"/>
</dbReference>
<comment type="pathway">
    <text evidence="3 8">Carbohydrate degradation; pentose phosphate pathway; D-ribulose 5-phosphate from D-glucose 6-phosphate (oxidative stage): step 2/3.</text>
</comment>
<dbReference type="EC" id="3.1.1.31" evidence="5 8"/>
<keyword evidence="11" id="KW-1185">Reference proteome</keyword>